<gene>
    <name evidence="10" type="ORF">OPV22_035041</name>
</gene>
<dbReference type="PANTHER" id="PTHR14155">
    <property type="entry name" value="RING FINGER DOMAIN-CONTAINING"/>
    <property type="match status" value="1"/>
</dbReference>
<dbReference type="AlphaFoldDB" id="A0AAV8PMF8"/>
<dbReference type="Pfam" id="PF13639">
    <property type="entry name" value="zf-RING_2"/>
    <property type="match status" value="1"/>
</dbReference>
<proteinExistence type="inferred from homology"/>
<comment type="similarity">
    <text evidence="6">Belongs to the RING-type zinc finger family. ATL subfamily.</text>
</comment>
<dbReference type="EC" id="2.3.2.27" evidence="2"/>
<comment type="catalytic activity">
    <reaction evidence="1">
        <text>S-ubiquitinyl-[E2 ubiquitin-conjugating enzyme]-L-cysteine + [acceptor protein]-L-lysine = [E2 ubiquitin-conjugating enzyme]-L-cysteine + N(6)-ubiquitinyl-[acceptor protein]-L-lysine.</text>
        <dbReference type="EC" id="2.3.2.27"/>
    </reaction>
</comment>
<evidence type="ECO:0000313" key="10">
    <source>
        <dbReference type="EMBL" id="KAJ8455692.1"/>
    </source>
</evidence>
<keyword evidence="8" id="KW-0472">Membrane</keyword>
<dbReference type="GO" id="GO:0008270">
    <property type="term" value="F:zinc ion binding"/>
    <property type="evidence" value="ECO:0007669"/>
    <property type="project" value="UniProtKB-KW"/>
</dbReference>
<dbReference type="PANTHER" id="PTHR14155:SF627">
    <property type="entry name" value="OS06G0192800 PROTEIN"/>
    <property type="match status" value="1"/>
</dbReference>
<feature type="domain" description="RING-type" evidence="9">
    <location>
        <begin position="117"/>
        <end position="159"/>
    </location>
</feature>
<protein>
    <recommendedName>
        <fullName evidence="2">RING-type E3 ubiquitin transferase</fullName>
        <ecNumber evidence="2">2.3.2.27</ecNumber>
    </recommendedName>
</protein>
<feature type="transmembrane region" description="Helical" evidence="8">
    <location>
        <begin position="43"/>
        <end position="61"/>
    </location>
</feature>
<dbReference type="Gene3D" id="3.30.40.10">
    <property type="entry name" value="Zinc/RING finger domain, C3HC4 (zinc finger)"/>
    <property type="match status" value="1"/>
</dbReference>
<evidence type="ECO:0000256" key="4">
    <source>
        <dbReference type="ARBA" id="ARBA00022771"/>
    </source>
</evidence>
<dbReference type="Proteomes" id="UP001222027">
    <property type="component" value="Unassembled WGS sequence"/>
</dbReference>
<comment type="caution">
    <text evidence="10">The sequence shown here is derived from an EMBL/GenBank/DDBJ whole genome shotgun (WGS) entry which is preliminary data.</text>
</comment>
<evidence type="ECO:0000256" key="6">
    <source>
        <dbReference type="ARBA" id="ARBA00024209"/>
    </source>
</evidence>
<keyword evidence="5" id="KW-0862">Zinc</keyword>
<dbReference type="CDD" id="cd16454">
    <property type="entry name" value="RING-H2_PA-TM-RING"/>
    <property type="match status" value="1"/>
</dbReference>
<keyword evidence="3" id="KW-0479">Metal-binding</keyword>
<dbReference type="GO" id="GO:0061630">
    <property type="term" value="F:ubiquitin protein ligase activity"/>
    <property type="evidence" value="ECO:0007669"/>
    <property type="project" value="UniProtKB-EC"/>
</dbReference>
<evidence type="ECO:0000256" key="2">
    <source>
        <dbReference type="ARBA" id="ARBA00012483"/>
    </source>
</evidence>
<accession>A0AAV8PMF8</accession>
<keyword evidence="8" id="KW-0812">Transmembrane</keyword>
<dbReference type="PROSITE" id="PS50089">
    <property type="entry name" value="ZF_RING_2"/>
    <property type="match status" value="1"/>
</dbReference>
<keyword evidence="11" id="KW-1185">Reference proteome</keyword>
<evidence type="ECO:0000256" key="8">
    <source>
        <dbReference type="SAM" id="Phobius"/>
    </source>
</evidence>
<reference evidence="10 11" key="1">
    <citation type="submission" date="2022-12" db="EMBL/GenBank/DDBJ databases">
        <title>Chromosome-scale assembly of the Ensete ventricosum genome.</title>
        <authorList>
            <person name="Dussert Y."/>
            <person name="Stocks J."/>
            <person name="Wendawek A."/>
            <person name="Woldeyes F."/>
            <person name="Nichols R.A."/>
            <person name="Borrell J.S."/>
        </authorList>
    </citation>
    <scope>NUCLEOTIDE SEQUENCE [LARGE SCALE GENOMIC DNA]</scope>
    <source>
        <strain evidence="11">cv. Maze</strain>
        <tissue evidence="10">Seeds</tissue>
    </source>
</reference>
<name>A0AAV8PMF8_ENSVE</name>
<dbReference type="InterPro" id="IPR053238">
    <property type="entry name" value="RING-H2_zinc_finger"/>
</dbReference>
<organism evidence="10 11">
    <name type="scientific">Ensete ventricosum</name>
    <name type="common">Abyssinian banana</name>
    <name type="synonym">Musa ensete</name>
    <dbReference type="NCBI Taxonomy" id="4639"/>
    <lineage>
        <taxon>Eukaryota</taxon>
        <taxon>Viridiplantae</taxon>
        <taxon>Streptophyta</taxon>
        <taxon>Embryophyta</taxon>
        <taxon>Tracheophyta</taxon>
        <taxon>Spermatophyta</taxon>
        <taxon>Magnoliopsida</taxon>
        <taxon>Liliopsida</taxon>
        <taxon>Zingiberales</taxon>
        <taxon>Musaceae</taxon>
        <taxon>Ensete</taxon>
    </lineage>
</organism>
<sequence>MDFSYSACFSVPGTASPRLLAPGGPPDPYAASPSCFKHVAPKIVSMVLCFVVIGVLFTLAFSPPPSQDEDEDDDDEEPGWLRAKKAARGALDPAVLSSFLVAPYAAVAAVGRVGRDCPVCLAEFAGLDAVRVLGACGHGFHSGCIDPWLAGHATCPVCRSDLGAAAPVVVAAPGDG</sequence>
<evidence type="ECO:0000256" key="1">
    <source>
        <dbReference type="ARBA" id="ARBA00000900"/>
    </source>
</evidence>
<keyword evidence="4 7" id="KW-0863">Zinc-finger</keyword>
<dbReference type="InterPro" id="IPR013083">
    <property type="entry name" value="Znf_RING/FYVE/PHD"/>
</dbReference>
<evidence type="ECO:0000259" key="9">
    <source>
        <dbReference type="PROSITE" id="PS50089"/>
    </source>
</evidence>
<dbReference type="EMBL" id="JAQQAF010000021">
    <property type="protein sequence ID" value="KAJ8455692.1"/>
    <property type="molecule type" value="Genomic_DNA"/>
</dbReference>
<dbReference type="SUPFAM" id="SSF57850">
    <property type="entry name" value="RING/U-box"/>
    <property type="match status" value="1"/>
</dbReference>
<keyword evidence="8" id="KW-1133">Transmembrane helix</keyword>
<dbReference type="InterPro" id="IPR001841">
    <property type="entry name" value="Znf_RING"/>
</dbReference>
<dbReference type="SMART" id="SM00184">
    <property type="entry name" value="RING"/>
    <property type="match status" value="1"/>
</dbReference>
<evidence type="ECO:0000256" key="5">
    <source>
        <dbReference type="ARBA" id="ARBA00022833"/>
    </source>
</evidence>
<evidence type="ECO:0000313" key="11">
    <source>
        <dbReference type="Proteomes" id="UP001222027"/>
    </source>
</evidence>
<evidence type="ECO:0000256" key="7">
    <source>
        <dbReference type="PROSITE-ProRule" id="PRU00175"/>
    </source>
</evidence>
<evidence type="ECO:0000256" key="3">
    <source>
        <dbReference type="ARBA" id="ARBA00022723"/>
    </source>
</evidence>